<name>A0A918NAN6_9ACTN</name>
<dbReference type="RefSeq" id="WP_190189035.1">
    <property type="nucleotide sequence ID" value="NZ_BMVU01000003.1"/>
</dbReference>
<accession>A0A918NAN6</accession>
<organism evidence="2 3">
    <name type="scientific">Streptomyces minutiscleroticus</name>
    <dbReference type="NCBI Taxonomy" id="68238"/>
    <lineage>
        <taxon>Bacteria</taxon>
        <taxon>Bacillati</taxon>
        <taxon>Actinomycetota</taxon>
        <taxon>Actinomycetes</taxon>
        <taxon>Kitasatosporales</taxon>
        <taxon>Streptomycetaceae</taxon>
        <taxon>Streptomyces</taxon>
    </lineage>
</organism>
<gene>
    <name evidence="2" type="ORF">GCM10010358_11090</name>
</gene>
<dbReference type="AlphaFoldDB" id="A0A918NAN6"/>
<evidence type="ECO:0000256" key="1">
    <source>
        <dbReference type="SAM" id="MobiDB-lite"/>
    </source>
</evidence>
<reference evidence="2" key="2">
    <citation type="submission" date="2020-09" db="EMBL/GenBank/DDBJ databases">
        <authorList>
            <person name="Sun Q."/>
            <person name="Ohkuma M."/>
        </authorList>
    </citation>
    <scope>NUCLEOTIDE SEQUENCE</scope>
    <source>
        <strain evidence="2">JCM 4790</strain>
    </source>
</reference>
<protein>
    <submittedName>
        <fullName evidence="2">Uncharacterized protein</fullName>
    </submittedName>
</protein>
<feature type="region of interest" description="Disordered" evidence="1">
    <location>
        <begin position="1"/>
        <end position="25"/>
    </location>
</feature>
<evidence type="ECO:0000313" key="3">
    <source>
        <dbReference type="Proteomes" id="UP000619244"/>
    </source>
</evidence>
<keyword evidence="3" id="KW-1185">Reference proteome</keyword>
<comment type="caution">
    <text evidence="2">The sequence shown here is derived from an EMBL/GenBank/DDBJ whole genome shotgun (WGS) entry which is preliminary data.</text>
</comment>
<dbReference type="NCBIfam" id="NF033521">
    <property type="entry name" value="lasso_leader_L3"/>
    <property type="match status" value="1"/>
</dbReference>
<evidence type="ECO:0000313" key="2">
    <source>
        <dbReference type="EMBL" id="GGX58770.1"/>
    </source>
</evidence>
<proteinExistence type="predicted"/>
<dbReference type="Proteomes" id="UP000619244">
    <property type="component" value="Unassembled WGS sequence"/>
</dbReference>
<reference evidence="2" key="1">
    <citation type="journal article" date="2014" name="Int. J. Syst. Evol. Microbiol.">
        <title>Complete genome sequence of Corynebacterium casei LMG S-19264T (=DSM 44701T), isolated from a smear-ripened cheese.</title>
        <authorList>
            <consortium name="US DOE Joint Genome Institute (JGI-PGF)"/>
            <person name="Walter F."/>
            <person name="Albersmeier A."/>
            <person name="Kalinowski J."/>
            <person name="Ruckert C."/>
        </authorList>
    </citation>
    <scope>NUCLEOTIDE SEQUENCE</scope>
    <source>
        <strain evidence="2">JCM 4790</strain>
    </source>
</reference>
<sequence>MDPIENRTVRTASEPVDGPTAYEPPRAVEAGDFHALTRGWSATSEADVIAGFSGDAG</sequence>
<dbReference type="EMBL" id="BMVU01000003">
    <property type="protein sequence ID" value="GGX58770.1"/>
    <property type="molecule type" value="Genomic_DNA"/>
</dbReference>